<reference evidence="14" key="1">
    <citation type="journal article" date="2023" name="Insect Mol. Biol.">
        <title>Genome sequencing provides insights into the evolution of gene families encoding plant cell wall-degrading enzymes in longhorned beetles.</title>
        <authorList>
            <person name="Shin N.R."/>
            <person name="Okamura Y."/>
            <person name="Kirsch R."/>
            <person name="Pauchet Y."/>
        </authorList>
    </citation>
    <scope>NUCLEOTIDE SEQUENCE</scope>
    <source>
        <strain evidence="14">AMC_N1</strain>
    </source>
</reference>
<name>A0AAV8YKM2_9CUCU</name>
<evidence type="ECO:0000256" key="8">
    <source>
        <dbReference type="ARBA" id="ARBA00022848"/>
    </source>
</evidence>
<dbReference type="GO" id="GO:0005789">
    <property type="term" value="C:endoplasmic reticulum membrane"/>
    <property type="evidence" value="ECO:0007669"/>
    <property type="project" value="UniProtKB-SubCell"/>
</dbReference>
<accession>A0AAV8YKM2</accession>
<evidence type="ECO:0008006" key="16">
    <source>
        <dbReference type="Google" id="ProtNLM"/>
    </source>
</evidence>
<dbReference type="InterPro" id="IPR050476">
    <property type="entry name" value="Insect_CytP450_Detox"/>
</dbReference>
<comment type="caution">
    <text evidence="14">The sequence shown here is derived from an EMBL/GenBank/DDBJ whole genome shotgun (WGS) entry which is preliminary data.</text>
</comment>
<dbReference type="SUPFAM" id="SSF48264">
    <property type="entry name" value="Cytochrome P450"/>
    <property type="match status" value="1"/>
</dbReference>
<dbReference type="Pfam" id="PF00067">
    <property type="entry name" value="p450"/>
    <property type="match status" value="1"/>
</dbReference>
<evidence type="ECO:0000256" key="5">
    <source>
        <dbReference type="ARBA" id="ARBA00022617"/>
    </source>
</evidence>
<dbReference type="Proteomes" id="UP001162162">
    <property type="component" value="Unassembled WGS sequence"/>
</dbReference>
<evidence type="ECO:0000256" key="13">
    <source>
        <dbReference type="SAM" id="Phobius"/>
    </source>
</evidence>
<keyword evidence="13" id="KW-1133">Transmembrane helix</keyword>
<evidence type="ECO:0000256" key="12">
    <source>
        <dbReference type="ARBA" id="ARBA00023136"/>
    </source>
</evidence>
<comment type="similarity">
    <text evidence="4">Belongs to the cytochrome P450 family.</text>
</comment>
<evidence type="ECO:0000256" key="2">
    <source>
        <dbReference type="ARBA" id="ARBA00004174"/>
    </source>
</evidence>
<dbReference type="GO" id="GO:0005506">
    <property type="term" value="F:iron ion binding"/>
    <property type="evidence" value="ECO:0007669"/>
    <property type="project" value="InterPro"/>
</dbReference>
<dbReference type="EMBL" id="JAPWTK010000090">
    <property type="protein sequence ID" value="KAJ8951079.1"/>
    <property type="molecule type" value="Genomic_DNA"/>
</dbReference>
<keyword evidence="15" id="KW-1185">Reference proteome</keyword>
<evidence type="ECO:0000256" key="11">
    <source>
        <dbReference type="ARBA" id="ARBA00023033"/>
    </source>
</evidence>
<gene>
    <name evidence="14" type="ORF">NQ318_003777</name>
</gene>
<evidence type="ECO:0000256" key="7">
    <source>
        <dbReference type="ARBA" id="ARBA00022824"/>
    </source>
</evidence>
<evidence type="ECO:0000256" key="4">
    <source>
        <dbReference type="ARBA" id="ARBA00010617"/>
    </source>
</evidence>
<keyword evidence="7" id="KW-0256">Endoplasmic reticulum</keyword>
<keyword evidence="6" id="KW-0479">Metal-binding</keyword>
<keyword evidence="13" id="KW-0812">Transmembrane</keyword>
<keyword evidence="11" id="KW-0503">Monooxygenase</keyword>
<evidence type="ECO:0000256" key="6">
    <source>
        <dbReference type="ARBA" id="ARBA00022723"/>
    </source>
</evidence>
<proteinExistence type="inferred from homology"/>
<evidence type="ECO:0000256" key="9">
    <source>
        <dbReference type="ARBA" id="ARBA00023002"/>
    </source>
</evidence>
<dbReference type="Gene3D" id="1.10.630.10">
    <property type="entry name" value="Cytochrome P450"/>
    <property type="match status" value="1"/>
</dbReference>
<sequence length="207" mass="24391">MLITSSWILDTLICITTAVFFLYKYTSRKFDYWKTRGVTYLPPTTHLRQRFRIIDVYRQVDAPYFGVFIFDEPYLVLKSPDIIKRILIKDFNHFWDRTILAPRHNELFANVMFVQKNPEWKKVRARMTPVFSPAKLKGMMPHINEIGLKLSEYIRKNCDDQLEAKEICAKFTTNVIAKCAFAIDAKCFEEEQAIFVKLGERSLIFVG</sequence>
<dbReference type="GO" id="GO:0004497">
    <property type="term" value="F:monooxygenase activity"/>
    <property type="evidence" value="ECO:0007669"/>
    <property type="project" value="UniProtKB-KW"/>
</dbReference>
<comment type="cofactor">
    <cofactor evidence="1">
        <name>heme</name>
        <dbReference type="ChEBI" id="CHEBI:30413"/>
    </cofactor>
</comment>
<keyword evidence="10" id="KW-0408">Iron</keyword>
<dbReference type="GO" id="GO:0016705">
    <property type="term" value="F:oxidoreductase activity, acting on paired donors, with incorporation or reduction of molecular oxygen"/>
    <property type="evidence" value="ECO:0007669"/>
    <property type="project" value="InterPro"/>
</dbReference>
<evidence type="ECO:0000313" key="15">
    <source>
        <dbReference type="Proteomes" id="UP001162162"/>
    </source>
</evidence>
<dbReference type="PANTHER" id="PTHR24292:SF45">
    <property type="entry name" value="CYTOCHROME P450 6G1-RELATED"/>
    <property type="match status" value="1"/>
</dbReference>
<comment type="subcellular location">
    <subcellularLocation>
        <location evidence="3">Endoplasmic reticulum membrane</location>
        <topology evidence="3">Peripheral membrane protein</topology>
    </subcellularLocation>
    <subcellularLocation>
        <location evidence="2">Microsome membrane</location>
        <topology evidence="2">Peripheral membrane protein</topology>
    </subcellularLocation>
</comment>
<feature type="transmembrane region" description="Helical" evidence="13">
    <location>
        <begin position="6"/>
        <end position="26"/>
    </location>
</feature>
<keyword evidence="12 13" id="KW-0472">Membrane</keyword>
<dbReference type="AlphaFoldDB" id="A0AAV8YKM2"/>
<protein>
    <recommendedName>
        <fullName evidence="16">Cytochrome P450</fullName>
    </recommendedName>
</protein>
<evidence type="ECO:0000256" key="10">
    <source>
        <dbReference type="ARBA" id="ARBA00023004"/>
    </source>
</evidence>
<keyword evidence="5" id="KW-0349">Heme</keyword>
<dbReference type="InterPro" id="IPR001128">
    <property type="entry name" value="Cyt_P450"/>
</dbReference>
<evidence type="ECO:0000256" key="3">
    <source>
        <dbReference type="ARBA" id="ARBA00004406"/>
    </source>
</evidence>
<keyword evidence="8" id="KW-0492">Microsome</keyword>
<dbReference type="InterPro" id="IPR036396">
    <property type="entry name" value="Cyt_P450_sf"/>
</dbReference>
<keyword evidence="9" id="KW-0560">Oxidoreductase</keyword>
<evidence type="ECO:0000256" key="1">
    <source>
        <dbReference type="ARBA" id="ARBA00001971"/>
    </source>
</evidence>
<organism evidence="14 15">
    <name type="scientific">Aromia moschata</name>
    <dbReference type="NCBI Taxonomy" id="1265417"/>
    <lineage>
        <taxon>Eukaryota</taxon>
        <taxon>Metazoa</taxon>
        <taxon>Ecdysozoa</taxon>
        <taxon>Arthropoda</taxon>
        <taxon>Hexapoda</taxon>
        <taxon>Insecta</taxon>
        <taxon>Pterygota</taxon>
        <taxon>Neoptera</taxon>
        <taxon>Endopterygota</taxon>
        <taxon>Coleoptera</taxon>
        <taxon>Polyphaga</taxon>
        <taxon>Cucujiformia</taxon>
        <taxon>Chrysomeloidea</taxon>
        <taxon>Cerambycidae</taxon>
        <taxon>Cerambycinae</taxon>
        <taxon>Callichromatini</taxon>
        <taxon>Aromia</taxon>
    </lineage>
</organism>
<dbReference type="PANTHER" id="PTHR24292">
    <property type="entry name" value="CYTOCHROME P450"/>
    <property type="match status" value="1"/>
</dbReference>
<dbReference type="GO" id="GO:0020037">
    <property type="term" value="F:heme binding"/>
    <property type="evidence" value="ECO:0007669"/>
    <property type="project" value="InterPro"/>
</dbReference>
<evidence type="ECO:0000313" key="14">
    <source>
        <dbReference type="EMBL" id="KAJ8951079.1"/>
    </source>
</evidence>